<dbReference type="PANTHER" id="PTHR33112">
    <property type="entry name" value="DOMAIN PROTEIN, PUTATIVE-RELATED"/>
    <property type="match status" value="1"/>
</dbReference>
<dbReference type="Proteomes" id="UP000799324">
    <property type="component" value="Unassembled WGS sequence"/>
</dbReference>
<reference evidence="2" key="1">
    <citation type="journal article" date="2020" name="Stud. Mycol.">
        <title>101 Dothideomycetes genomes: a test case for predicting lifestyles and emergence of pathogens.</title>
        <authorList>
            <person name="Haridas S."/>
            <person name="Albert R."/>
            <person name="Binder M."/>
            <person name="Bloem J."/>
            <person name="Labutti K."/>
            <person name="Salamov A."/>
            <person name="Andreopoulos B."/>
            <person name="Baker S."/>
            <person name="Barry K."/>
            <person name="Bills G."/>
            <person name="Bluhm B."/>
            <person name="Cannon C."/>
            <person name="Castanera R."/>
            <person name="Culley D."/>
            <person name="Daum C."/>
            <person name="Ezra D."/>
            <person name="Gonzalez J."/>
            <person name="Henrissat B."/>
            <person name="Kuo A."/>
            <person name="Liang C."/>
            <person name="Lipzen A."/>
            <person name="Lutzoni F."/>
            <person name="Magnuson J."/>
            <person name="Mondo S."/>
            <person name="Nolan M."/>
            <person name="Ohm R."/>
            <person name="Pangilinan J."/>
            <person name="Park H.-J."/>
            <person name="Ramirez L."/>
            <person name="Alfaro M."/>
            <person name="Sun H."/>
            <person name="Tritt A."/>
            <person name="Yoshinaga Y."/>
            <person name="Zwiers L.-H."/>
            <person name="Turgeon B."/>
            <person name="Goodwin S."/>
            <person name="Spatafora J."/>
            <person name="Crous P."/>
            <person name="Grigoriev I."/>
        </authorList>
    </citation>
    <scope>NUCLEOTIDE SEQUENCE</scope>
    <source>
        <strain evidence="2">CBS 122681</strain>
    </source>
</reference>
<dbReference type="AlphaFoldDB" id="A0A6A6TFS5"/>
<gene>
    <name evidence="2" type="ORF">K491DRAFT_653599</name>
</gene>
<dbReference type="Pfam" id="PF06985">
    <property type="entry name" value="HET"/>
    <property type="match status" value="1"/>
</dbReference>
<organism evidence="2 3">
    <name type="scientific">Lophiostoma macrostomum CBS 122681</name>
    <dbReference type="NCBI Taxonomy" id="1314788"/>
    <lineage>
        <taxon>Eukaryota</taxon>
        <taxon>Fungi</taxon>
        <taxon>Dikarya</taxon>
        <taxon>Ascomycota</taxon>
        <taxon>Pezizomycotina</taxon>
        <taxon>Dothideomycetes</taxon>
        <taxon>Pleosporomycetidae</taxon>
        <taxon>Pleosporales</taxon>
        <taxon>Lophiostomataceae</taxon>
        <taxon>Lophiostoma</taxon>
    </lineage>
</organism>
<evidence type="ECO:0000259" key="1">
    <source>
        <dbReference type="Pfam" id="PF06985"/>
    </source>
</evidence>
<sequence>MPRCALCNNLERRPRDYRVALDFEPSQLDISAKAGCFVCALLRDGIVHFGSSIGGLTPGHHIHIWGSDIDGGGSLEAEIYANGDLKLALEFFLAEKAGSAVCGMKTLPTVPGDTSSVESLQWASNLLRRCTSGHASCNWAGSPKLPTRILHIGESGRESRIRLMKGSGIVGRYACLSHCWGTSRAMVTEKETLQAHQQGMDWDSFPKTFQDAITIVRKLGIQYLWIDSLCILQDDIEDWRRESAKMASVYQKSHITIAATKSPNDTGGCYSTPSPYHSDFRLSLRHPGITDVLSDVYVRKKIVHFGNPHAVNPLLTRAWVYQERLLAPRMLHFCERELVWECQELVSCECTGYKPGVHLKKEYGAVVRRRKEGSRGSALHVWGAWRKRPLLSRSRFVPQNLVRETSRSSLPSIRSNSDGSIRSDSSQFAFVDDFLPSMWRNIVTQYSALNLTRGSDRLPAIAGVARQVGYTIGGQYLAGLWERSLPDDLLWKVDEPLETRTNHRPQNYRAPSWSWASVNGKIEYMSVENLRDKTFRILKANCTPVSDIDPFGEVLSGFLEILANVRPAKIPHAQFLNRATNSRHVEIDVGGTLTSFIADFDIGKARNISGNGVAAQGVDQAVENVLLLGEFKAKKYTVSLVVEQVDRRKEGSHSYRYCHRIGIIKVPRPIVPTKFSRVKMRPGRGWRGPGESQGVWRRLGISESMIERMHWRKHSRELKHSAEVDKRAQERILLV</sequence>
<evidence type="ECO:0000313" key="3">
    <source>
        <dbReference type="Proteomes" id="UP000799324"/>
    </source>
</evidence>
<accession>A0A6A6TFS5</accession>
<dbReference type="PANTHER" id="PTHR33112:SF9">
    <property type="entry name" value="HETEROKARYON INCOMPATIBILITY DOMAIN-CONTAINING PROTEIN"/>
    <property type="match status" value="1"/>
</dbReference>
<name>A0A6A6TFS5_9PLEO</name>
<protein>
    <submittedName>
        <fullName evidence="2">HET-domain-containing protein</fullName>
    </submittedName>
</protein>
<dbReference type="InterPro" id="IPR010730">
    <property type="entry name" value="HET"/>
</dbReference>
<feature type="domain" description="Heterokaryon incompatibility" evidence="1">
    <location>
        <begin position="173"/>
        <end position="323"/>
    </location>
</feature>
<evidence type="ECO:0000313" key="2">
    <source>
        <dbReference type="EMBL" id="KAF2658117.1"/>
    </source>
</evidence>
<dbReference type="EMBL" id="MU004318">
    <property type="protein sequence ID" value="KAF2658117.1"/>
    <property type="molecule type" value="Genomic_DNA"/>
</dbReference>
<keyword evidence="3" id="KW-1185">Reference proteome</keyword>
<dbReference type="OrthoDB" id="5347061at2759"/>
<proteinExistence type="predicted"/>